<dbReference type="eggNOG" id="COG4222">
    <property type="taxonomic scope" value="Bacteria"/>
</dbReference>
<dbReference type="OrthoDB" id="9803927at2"/>
<dbReference type="Proteomes" id="UP000002318">
    <property type="component" value="Chromosome"/>
</dbReference>
<feature type="domain" description="Phytase-like" evidence="2">
    <location>
        <begin position="54"/>
        <end position="392"/>
    </location>
</feature>
<dbReference type="PROSITE" id="PS51257">
    <property type="entry name" value="PROKAR_LIPOPROTEIN"/>
    <property type="match status" value="1"/>
</dbReference>
<evidence type="ECO:0000313" key="3">
    <source>
        <dbReference type="EMBL" id="ADK80209.1"/>
    </source>
</evidence>
<dbReference type="STRING" id="573413.Spirs_1076"/>
<reference evidence="3 4" key="1">
    <citation type="journal article" date="2010" name="Stand. Genomic Sci.">
        <title>Complete genome sequence of Spirochaeta smaragdinae type strain (SEBR 4228).</title>
        <authorList>
            <person name="Mavromatis K."/>
            <person name="Yasawong M."/>
            <person name="Chertkov O."/>
            <person name="Lapidus A."/>
            <person name="Lucas S."/>
            <person name="Nolan M."/>
            <person name="Del Rio T.G."/>
            <person name="Tice H."/>
            <person name="Cheng J.F."/>
            <person name="Pitluck S."/>
            <person name="Liolios K."/>
            <person name="Ivanova N."/>
            <person name="Tapia R."/>
            <person name="Han C."/>
            <person name="Bruce D."/>
            <person name="Goodwin L."/>
            <person name="Pati A."/>
            <person name="Chen A."/>
            <person name="Palaniappan K."/>
            <person name="Land M."/>
            <person name="Hauser L."/>
            <person name="Chang Y.J."/>
            <person name="Jeffries C.D."/>
            <person name="Detter J.C."/>
            <person name="Rohde M."/>
            <person name="Brambilla E."/>
            <person name="Spring S."/>
            <person name="Goker M."/>
            <person name="Sikorski J."/>
            <person name="Woyke T."/>
            <person name="Bristow J."/>
            <person name="Eisen J.A."/>
            <person name="Markowitz V."/>
            <person name="Hugenholtz P."/>
            <person name="Klenk H.P."/>
            <person name="Kyrpides N.C."/>
        </authorList>
    </citation>
    <scope>NUCLEOTIDE SEQUENCE [LARGE SCALE GENOMIC DNA]</scope>
    <source>
        <strain evidence="4">DSM 11293 / JCM 15392 / SEBR 4228</strain>
    </source>
</reference>
<dbReference type="SUPFAM" id="SSF101898">
    <property type="entry name" value="NHL repeat"/>
    <property type="match status" value="1"/>
</dbReference>
<feature type="signal peptide" evidence="1">
    <location>
        <begin position="1"/>
        <end position="21"/>
    </location>
</feature>
<organism evidence="3 4">
    <name type="scientific">Sediminispirochaeta smaragdinae (strain DSM 11293 / JCM 15392 / SEBR 4228)</name>
    <name type="common">Spirochaeta smaragdinae</name>
    <dbReference type="NCBI Taxonomy" id="573413"/>
    <lineage>
        <taxon>Bacteria</taxon>
        <taxon>Pseudomonadati</taxon>
        <taxon>Spirochaetota</taxon>
        <taxon>Spirochaetia</taxon>
        <taxon>Spirochaetales</taxon>
        <taxon>Spirochaetaceae</taxon>
        <taxon>Sediminispirochaeta</taxon>
    </lineage>
</organism>
<dbReference type="Pfam" id="PF13449">
    <property type="entry name" value="Phytase-like"/>
    <property type="match status" value="1"/>
</dbReference>
<gene>
    <name evidence="3" type="ordered locus">Spirs_1076</name>
</gene>
<proteinExistence type="predicted"/>
<protein>
    <recommendedName>
        <fullName evidence="2">Phytase-like domain-containing protein</fullName>
    </recommendedName>
</protein>
<feature type="chain" id="PRO_5003150653" description="Phytase-like domain-containing protein" evidence="1">
    <location>
        <begin position="22"/>
        <end position="428"/>
    </location>
</feature>
<dbReference type="AlphaFoldDB" id="E1R0W0"/>
<evidence type="ECO:0000313" key="4">
    <source>
        <dbReference type="Proteomes" id="UP000002318"/>
    </source>
</evidence>
<dbReference type="EMBL" id="CP002116">
    <property type="protein sequence ID" value="ADK80209.1"/>
    <property type="molecule type" value="Genomic_DNA"/>
</dbReference>
<evidence type="ECO:0000256" key="1">
    <source>
        <dbReference type="SAM" id="SignalP"/>
    </source>
</evidence>
<dbReference type="PANTHER" id="PTHR37957:SF1">
    <property type="entry name" value="PHYTASE-LIKE DOMAIN-CONTAINING PROTEIN"/>
    <property type="match status" value="1"/>
</dbReference>
<evidence type="ECO:0000259" key="2">
    <source>
        <dbReference type="Pfam" id="PF13449"/>
    </source>
</evidence>
<keyword evidence="1" id="KW-0732">Signal</keyword>
<dbReference type="InterPro" id="IPR027372">
    <property type="entry name" value="Phytase-like_dom"/>
</dbReference>
<dbReference type="PANTHER" id="PTHR37957">
    <property type="entry name" value="BLR7070 PROTEIN"/>
    <property type="match status" value="1"/>
</dbReference>
<dbReference type="RefSeq" id="WP_013253673.1">
    <property type="nucleotide sequence ID" value="NC_014364.1"/>
</dbReference>
<name>E1R0W0_SEDSS</name>
<dbReference type="HOGENOM" id="CLU_038919_0_0_12"/>
<accession>E1R0W0</accession>
<dbReference type="KEGG" id="ssm:Spirs_1076"/>
<keyword evidence="4" id="KW-1185">Reference proteome</keyword>
<sequence length="428" mass="45630">MKKACSLGLVAVLLLSLAACTSVDVSKVPAAGSRLPYTVLTTLPNGTEVRNGGYGSAMTGHPAKAGRFYAITDRGPNSSYTGSAGKGKKFPVPDYTPRIGEFKLNADGSVSMIREILLKDPQGTLISGRPNPEGLGATGEVAYDNDGNALAADPYGLDSEGLVALSDGTFWISDEYGPHIVHYSADGVELERISPMGIDTSGRKLPRVFARRRANRGMEGLAITPDEKTLVGIMQSTLYNPSKKAATNTTLARIVTFDLDTGETHQYLYHQEKNNNSDSELAALTATTFLVDERDGAFSGEGDAQKTLYKIDLSGATDVSGDIDAAGGMTVDGRTLEEMSWDDIYAAGIKPVKKELVADVVAMLPNHYPHDKLEGLWVIDATTVGILNDDDFAVTPQGDDVVQKILPGTANEIDGDVLYILHLAKPLF</sequence>